<dbReference type="SUPFAM" id="SSF52218">
    <property type="entry name" value="Flavoproteins"/>
    <property type="match status" value="1"/>
</dbReference>
<dbReference type="Pfam" id="PF19583">
    <property type="entry name" value="ODP"/>
    <property type="match status" value="1"/>
</dbReference>
<dbReference type="PIRSF" id="PIRSF005243">
    <property type="entry name" value="ROO"/>
    <property type="match status" value="1"/>
</dbReference>
<evidence type="ECO:0000313" key="2">
    <source>
        <dbReference type="EMBL" id="KUK18526.1"/>
    </source>
</evidence>
<gene>
    <name evidence="2" type="ORF">XD54_0256</name>
</gene>
<evidence type="ECO:0000259" key="1">
    <source>
        <dbReference type="PROSITE" id="PS50902"/>
    </source>
</evidence>
<reference evidence="3" key="1">
    <citation type="journal article" date="2015" name="MBio">
        <title>Genome-Resolved Metagenomic Analysis Reveals Roles for Candidate Phyla and Other Microbial Community Members in Biogeochemical Transformations in Oil Reservoirs.</title>
        <authorList>
            <person name="Hu P."/>
            <person name="Tom L."/>
            <person name="Singh A."/>
            <person name="Thomas B.C."/>
            <person name="Baker B.J."/>
            <person name="Piceno Y.M."/>
            <person name="Andersen G.L."/>
            <person name="Banfield J.F."/>
        </authorList>
    </citation>
    <scope>NUCLEOTIDE SEQUENCE [LARGE SCALE GENOMIC DNA]</scope>
</reference>
<organism evidence="2 3">
    <name type="scientific">Thermococcus sibiricus</name>
    <dbReference type="NCBI Taxonomy" id="172049"/>
    <lineage>
        <taxon>Archaea</taxon>
        <taxon>Methanobacteriati</taxon>
        <taxon>Methanobacteriota</taxon>
        <taxon>Thermococci</taxon>
        <taxon>Thermococcales</taxon>
        <taxon>Thermococcaceae</taxon>
        <taxon>Thermococcus</taxon>
    </lineage>
</organism>
<dbReference type="InterPro" id="IPR036866">
    <property type="entry name" value="RibonucZ/Hydroxyglut_hydro"/>
</dbReference>
<dbReference type="Gene3D" id="3.60.15.10">
    <property type="entry name" value="Ribonuclease Z/Hydroxyacylglutathione hydrolase-like"/>
    <property type="match status" value="1"/>
</dbReference>
<feature type="domain" description="Flavodoxin-like" evidence="1">
    <location>
        <begin position="289"/>
        <end position="429"/>
    </location>
</feature>
<dbReference type="PROSITE" id="PS50902">
    <property type="entry name" value="FLAVODOXIN_LIKE"/>
    <property type="match status" value="1"/>
</dbReference>
<dbReference type="InterPro" id="IPR008254">
    <property type="entry name" value="Flavodoxin/NO_synth"/>
</dbReference>
<dbReference type="InterPro" id="IPR029039">
    <property type="entry name" value="Flavoprotein-like_sf"/>
</dbReference>
<proteinExistence type="predicted"/>
<dbReference type="EMBL" id="LGFD01000003">
    <property type="protein sequence ID" value="KUK18526.1"/>
    <property type="molecule type" value="Genomic_DNA"/>
</dbReference>
<name>A0A101ENA9_9EURY</name>
<dbReference type="SMART" id="SM00849">
    <property type="entry name" value="Lactamase_B"/>
    <property type="match status" value="1"/>
</dbReference>
<dbReference type="PANTHER" id="PTHR43717:SF1">
    <property type="entry name" value="ANAEROBIC NITRIC OXIDE REDUCTASE FLAVORUBREDOXIN"/>
    <property type="match status" value="1"/>
</dbReference>
<dbReference type="InterPro" id="IPR045761">
    <property type="entry name" value="ODP_dom"/>
</dbReference>
<dbReference type="InterPro" id="IPR016440">
    <property type="entry name" value="Rubredoxin-O_OxRdtase"/>
</dbReference>
<dbReference type="PATRIC" id="fig|172049.5.peg.722"/>
<accession>A0A101ENA9</accession>
<dbReference type="InterPro" id="IPR001279">
    <property type="entry name" value="Metallo-B-lactamas"/>
</dbReference>
<comment type="caution">
    <text evidence="2">The sequence shown here is derived from an EMBL/GenBank/DDBJ whole genome shotgun (WGS) entry which is preliminary data.</text>
</comment>
<dbReference type="CDD" id="cd07709">
    <property type="entry name" value="flavodiiron_proteins_MBL-fold"/>
    <property type="match status" value="1"/>
</dbReference>
<dbReference type="GO" id="GO:0046872">
    <property type="term" value="F:metal ion binding"/>
    <property type="evidence" value="ECO:0007669"/>
    <property type="project" value="InterPro"/>
</dbReference>
<sequence>MRYLSFCRGEKPFYISILELDWGDIKMPKVWVEKLLDEPELYLLRIDDDQIKYFEATWDIPEGITYNAYLMKTEGAVVLFDAWKKDYAYQFLETLSRIVDPKEITHIIVHHTEPDHSGALPKVLEANGYNAKIIGTAFAKRLLEAFYGIKENVHAVEDGEELKIGSRTLRFISVPWLHWPDTMITYLVEDKVILSCDAGGGYSIPEAIDDTNEEVVERYLPYVTKYIVTVIGHYHKYIVQNIEKIKNLGIVDDVRMILPGHGLIWRKNPQKIFEYYANVGSGIPKKGKILVIYDSMYGFVERSVRIAIDELQKLGFEPVVYKFTDKEAPAVSDILGEVPDSEALIIGASTYEANVHPRIRYTLYELLDKANYEKPVLILGTFGWAGVAGREIETLIKRSRFDHVDTVEVRGRPTDEDEAKIREGIRELVKRLGR</sequence>
<evidence type="ECO:0000313" key="3">
    <source>
        <dbReference type="Proteomes" id="UP000053911"/>
    </source>
</evidence>
<dbReference type="GO" id="GO:0010181">
    <property type="term" value="F:FMN binding"/>
    <property type="evidence" value="ECO:0007669"/>
    <property type="project" value="InterPro"/>
</dbReference>
<dbReference type="Pfam" id="PF00258">
    <property type="entry name" value="Flavodoxin_1"/>
    <property type="match status" value="1"/>
</dbReference>
<dbReference type="GO" id="GO:0016491">
    <property type="term" value="F:oxidoreductase activity"/>
    <property type="evidence" value="ECO:0007669"/>
    <property type="project" value="InterPro"/>
</dbReference>
<dbReference type="Proteomes" id="UP000053911">
    <property type="component" value="Unassembled WGS sequence"/>
</dbReference>
<dbReference type="AlphaFoldDB" id="A0A101ENA9"/>
<dbReference type="Gene3D" id="3.40.50.360">
    <property type="match status" value="1"/>
</dbReference>
<dbReference type="PANTHER" id="PTHR43717">
    <property type="entry name" value="ANAEROBIC NITRIC OXIDE REDUCTASE FLAVORUBREDOXIN"/>
    <property type="match status" value="1"/>
</dbReference>
<dbReference type="SUPFAM" id="SSF56281">
    <property type="entry name" value="Metallo-hydrolase/oxidoreductase"/>
    <property type="match status" value="1"/>
</dbReference>
<protein>
    <submittedName>
        <fullName evidence="2">Flavoprotein, putative</fullName>
    </submittedName>
</protein>
<dbReference type="GO" id="GO:0009055">
    <property type="term" value="F:electron transfer activity"/>
    <property type="evidence" value="ECO:0007669"/>
    <property type="project" value="InterPro"/>
</dbReference>